<dbReference type="SUPFAM" id="SSF51419">
    <property type="entry name" value="PLP-binding barrel"/>
    <property type="match status" value="1"/>
</dbReference>
<comment type="cofactor">
    <cofactor evidence="1">
        <name>pyridoxal 5'-phosphate</name>
        <dbReference type="ChEBI" id="CHEBI:597326"/>
    </cofactor>
</comment>
<gene>
    <name evidence="4" type="ORF">JK358_34760</name>
</gene>
<dbReference type="Gene3D" id="2.40.37.10">
    <property type="entry name" value="Lyase, Ornithine Decarboxylase, Chain A, domain 1"/>
    <property type="match status" value="1"/>
</dbReference>
<keyword evidence="5" id="KW-1185">Reference proteome</keyword>
<protein>
    <submittedName>
        <fullName evidence="4">Y4yA family PLP-dependent enzyme</fullName>
    </submittedName>
</protein>
<dbReference type="PROSITE" id="PS00879">
    <property type="entry name" value="ODR_DC_2_2"/>
    <property type="match status" value="1"/>
</dbReference>
<sequence>MAGLVEESRRVAGVESHRHKYRISRAIIRGNHSCVHAVRYSEGEFQTHMETTPVPDISPIAAAPMRAHRDEWEERLLEHPEKLYALAAMTDGPFHVMYPGRVGRNIQGFRAAFENAQVNAYAIYYGKKANKAACVVTECVKHGAGVDVSSIAELDSALRGLVAGRDLVVTGPAKSDELLRRAAHADALITLDAPDELLRVLGLGIPARVTLRVRAPGSQSRFGMDDAQLDWATAKIAEAQTTGKRILLEGFSFHLSGYRTEPRARLAHRLIDRCLAARAHCPEVSMISIGGGFGVDYVAAADWKTFREEMTDSWFHAGRMPAPDNLYPYHFENPGPGMLTEILLTEQAESGRTLADRLNEHRVRLAIEPGRALLDRAGSTVFRVQGVKELDADGHRYLMLTADGTSLSLSEQWFASEYLPDPELVSPPGSAADAALPACVGGASCLEDDMISWRRIPLPRRARPGDLLVYPNTAGYQMDSNESAFHQLPVPRKIVLRDNADGGFAVEFDEVSAVPSRRPLRLLLRSVIGWVRPKRDTRSAPALPALDARPH</sequence>
<reference evidence="4 5" key="1">
    <citation type="submission" date="2021-01" db="EMBL/GenBank/DDBJ databases">
        <title>WGS of actinomycetes isolated from Thailand.</title>
        <authorList>
            <person name="Thawai C."/>
        </authorList>
    </citation>
    <scope>NUCLEOTIDE SEQUENCE [LARGE SCALE GENOMIC DNA]</scope>
    <source>
        <strain evidence="4 5">LPG 2</strain>
    </source>
</reference>
<feature type="domain" description="Orn/DAP/Arg decarboxylase 2 N-terminal" evidence="3">
    <location>
        <begin position="114"/>
        <end position="311"/>
    </location>
</feature>
<dbReference type="Pfam" id="PF02784">
    <property type="entry name" value="Orn_Arg_deC_N"/>
    <property type="match status" value="1"/>
</dbReference>
<dbReference type="InterPro" id="IPR022644">
    <property type="entry name" value="De-COase2_N"/>
</dbReference>
<dbReference type="Gene3D" id="3.20.20.10">
    <property type="entry name" value="Alanine racemase"/>
    <property type="match status" value="1"/>
</dbReference>
<dbReference type="PANTHER" id="PTHR43727:SF2">
    <property type="entry name" value="GROUP IV DECARBOXYLASE"/>
    <property type="match status" value="1"/>
</dbReference>
<dbReference type="InterPro" id="IPR009006">
    <property type="entry name" value="Ala_racemase/Decarboxylase_C"/>
</dbReference>
<organism evidence="4 5">
    <name type="scientific">Nocardia acididurans</name>
    <dbReference type="NCBI Taxonomy" id="2802282"/>
    <lineage>
        <taxon>Bacteria</taxon>
        <taxon>Bacillati</taxon>
        <taxon>Actinomycetota</taxon>
        <taxon>Actinomycetes</taxon>
        <taxon>Mycobacteriales</taxon>
        <taxon>Nocardiaceae</taxon>
        <taxon>Nocardia</taxon>
    </lineage>
</organism>
<dbReference type="PRINTS" id="PR01179">
    <property type="entry name" value="ODADCRBXLASE"/>
</dbReference>
<name>A0ABS1MH35_9NOCA</name>
<evidence type="ECO:0000256" key="1">
    <source>
        <dbReference type="ARBA" id="ARBA00001933"/>
    </source>
</evidence>
<dbReference type="PANTHER" id="PTHR43727">
    <property type="entry name" value="DIAMINOPIMELATE DECARBOXYLASE"/>
    <property type="match status" value="1"/>
</dbReference>
<comment type="caution">
    <text evidence="4">The sequence shown here is derived from an EMBL/GenBank/DDBJ whole genome shotgun (WGS) entry which is preliminary data.</text>
</comment>
<dbReference type="Proteomes" id="UP000602198">
    <property type="component" value="Unassembled WGS sequence"/>
</dbReference>
<dbReference type="InterPro" id="IPR029066">
    <property type="entry name" value="PLP-binding_barrel"/>
</dbReference>
<dbReference type="EMBL" id="JAERRJ010000017">
    <property type="protein sequence ID" value="MBL1079579.1"/>
    <property type="molecule type" value="Genomic_DNA"/>
</dbReference>
<evidence type="ECO:0000259" key="3">
    <source>
        <dbReference type="Pfam" id="PF02784"/>
    </source>
</evidence>
<evidence type="ECO:0000313" key="5">
    <source>
        <dbReference type="Proteomes" id="UP000602198"/>
    </source>
</evidence>
<dbReference type="InterPro" id="IPR022657">
    <property type="entry name" value="De-COase2_CS"/>
</dbReference>
<keyword evidence="2" id="KW-0663">Pyridoxal phosphate</keyword>
<accession>A0ABS1MH35</accession>
<proteinExistence type="predicted"/>
<dbReference type="SUPFAM" id="SSF50621">
    <property type="entry name" value="Alanine racemase C-terminal domain-like"/>
    <property type="match status" value="1"/>
</dbReference>
<evidence type="ECO:0000313" key="4">
    <source>
        <dbReference type="EMBL" id="MBL1079579.1"/>
    </source>
</evidence>
<evidence type="ECO:0000256" key="2">
    <source>
        <dbReference type="ARBA" id="ARBA00022898"/>
    </source>
</evidence>
<dbReference type="InterPro" id="IPR000183">
    <property type="entry name" value="Orn/DAP/Arg_de-COase"/>
</dbReference>